<feature type="transmembrane region" description="Helical" evidence="4">
    <location>
        <begin position="527"/>
        <end position="549"/>
    </location>
</feature>
<evidence type="ECO:0000256" key="4">
    <source>
        <dbReference type="SAM" id="Phobius"/>
    </source>
</evidence>
<keyword evidence="7" id="KW-1185">Reference proteome</keyword>
<dbReference type="InterPro" id="IPR001611">
    <property type="entry name" value="Leu-rich_rpt"/>
</dbReference>
<dbReference type="Proteomes" id="UP001642540">
    <property type="component" value="Unassembled WGS sequence"/>
</dbReference>
<keyword evidence="1" id="KW-0433">Leucine-rich repeat</keyword>
<feature type="chain" id="PRO_5046770700" description="Leucine-rich repeat-containing protein 15" evidence="5">
    <location>
        <begin position="23"/>
        <end position="751"/>
    </location>
</feature>
<evidence type="ECO:0000256" key="1">
    <source>
        <dbReference type="ARBA" id="ARBA00022614"/>
    </source>
</evidence>
<dbReference type="PRINTS" id="PR00019">
    <property type="entry name" value="LEURICHRPT"/>
</dbReference>
<evidence type="ECO:0000256" key="3">
    <source>
        <dbReference type="SAM" id="MobiDB-lite"/>
    </source>
</evidence>
<dbReference type="InterPro" id="IPR032675">
    <property type="entry name" value="LRR_dom_sf"/>
</dbReference>
<reference evidence="6 7" key="1">
    <citation type="submission" date="2024-08" db="EMBL/GenBank/DDBJ databases">
        <authorList>
            <person name="Cucini C."/>
            <person name="Frati F."/>
        </authorList>
    </citation>
    <scope>NUCLEOTIDE SEQUENCE [LARGE SCALE GENOMIC DNA]</scope>
</reference>
<evidence type="ECO:0000313" key="6">
    <source>
        <dbReference type="EMBL" id="CAL8140375.1"/>
    </source>
</evidence>
<evidence type="ECO:0000256" key="2">
    <source>
        <dbReference type="ARBA" id="ARBA00022737"/>
    </source>
</evidence>
<proteinExistence type="predicted"/>
<keyword evidence="4" id="KW-1133">Transmembrane helix</keyword>
<dbReference type="InterPro" id="IPR003591">
    <property type="entry name" value="Leu-rich_rpt_typical-subtyp"/>
</dbReference>
<dbReference type="Gene3D" id="3.80.10.10">
    <property type="entry name" value="Ribonuclease Inhibitor"/>
    <property type="match status" value="2"/>
</dbReference>
<evidence type="ECO:0008006" key="8">
    <source>
        <dbReference type="Google" id="ProtNLM"/>
    </source>
</evidence>
<dbReference type="PANTHER" id="PTHR24366:SF168">
    <property type="entry name" value="GH22922P-RELATED"/>
    <property type="match status" value="1"/>
</dbReference>
<feature type="compositionally biased region" description="Polar residues" evidence="3">
    <location>
        <begin position="734"/>
        <end position="751"/>
    </location>
</feature>
<accession>A0ABP1S0R5</accession>
<gene>
    <name evidence="6" type="ORF">ODALV1_LOCUS28262</name>
</gene>
<keyword evidence="4" id="KW-0472">Membrane</keyword>
<feature type="compositionally biased region" description="Gly residues" evidence="3">
    <location>
        <begin position="717"/>
        <end position="731"/>
    </location>
</feature>
<dbReference type="SUPFAM" id="SSF52058">
    <property type="entry name" value="L domain-like"/>
    <property type="match status" value="1"/>
</dbReference>
<feature type="region of interest" description="Disordered" evidence="3">
    <location>
        <begin position="717"/>
        <end position="751"/>
    </location>
</feature>
<sequence>MEIRLVLLSFLLPAFFFSEVNGGSGGIFAGLCPEPLCECQLDSRGRMEISCENGQMTGIPMERMNPSTEVIKIVGPRDKPNNLTIGRLFKQFKRLEELHIVGSNIPNIGENSFWGIQSLRVLDLSRNSISNLIESNFKGLVNVENMSLAENAIESLVSASFVNLPQLRSLDLSRNRVSKLVERLFYGLHMLEYLDLSENHILELNPDVFRDIWRLRELRCRKCALNTINPLLYALLPGLEVLDLGLNEFQYLRREEFSRLPRLHTLYLDGNLISSIVDHAFHSVQLKILTLGHNRIARVDRFAFFNATIERLDLSANKFESLDKLTFTELRTQDTLKELDLSRNPRLKISPLIIILSENPQLEGLSLAYNELEDIPLDLFELQGNLRYLNLSGNRLNELYLHHFTHLHSLRVLDLSWNLLKGLDGDILTHIDRVATFQDIRLEGNPWHCDLCHIVSLLKWVQRTSLFKDGCSFSSENYAPNAPTCLRCSAPPVFQGRNLLSLEESDLGWCSSGAEPVSILSIDDPKLGLFLGCGIIIIFLMAASIYVIVRSRYQSAHYYTREGDRPEIATPPVPPPLIQEVTLFPESNGNHLNHHNLHHHHHQNDRGFDNLLFQHGVTPQSNNLNGNSNGHHHYPPQWTPVPTSGGGGGGCGGGNYPNGNRDKMIATIEEMSYETQLAYPELGPIVQLPPPPRHPSPCSSRSTPIYCCPGHNNNNSGGGSSSGGGGGGGGSITPPRSSWMSTPQSQSFRRY</sequence>
<evidence type="ECO:0000256" key="5">
    <source>
        <dbReference type="SAM" id="SignalP"/>
    </source>
</evidence>
<comment type="caution">
    <text evidence="6">The sequence shown here is derived from an EMBL/GenBank/DDBJ whole genome shotgun (WGS) entry which is preliminary data.</text>
</comment>
<protein>
    <recommendedName>
        <fullName evidence="8">Leucine-rich repeat-containing protein 15</fullName>
    </recommendedName>
</protein>
<evidence type="ECO:0000313" key="7">
    <source>
        <dbReference type="Proteomes" id="UP001642540"/>
    </source>
</evidence>
<feature type="signal peptide" evidence="5">
    <location>
        <begin position="1"/>
        <end position="22"/>
    </location>
</feature>
<organism evidence="6 7">
    <name type="scientific">Orchesella dallaii</name>
    <dbReference type="NCBI Taxonomy" id="48710"/>
    <lineage>
        <taxon>Eukaryota</taxon>
        <taxon>Metazoa</taxon>
        <taxon>Ecdysozoa</taxon>
        <taxon>Arthropoda</taxon>
        <taxon>Hexapoda</taxon>
        <taxon>Collembola</taxon>
        <taxon>Entomobryomorpha</taxon>
        <taxon>Entomobryoidea</taxon>
        <taxon>Orchesellidae</taxon>
        <taxon>Orchesellinae</taxon>
        <taxon>Orchesella</taxon>
    </lineage>
</organism>
<keyword evidence="4" id="KW-0812">Transmembrane</keyword>
<keyword evidence="5" id="KW-0732">Signal</keyword>
<dbReference type="SMART" id="SM00369">
    <property type="entry name" value="LRR_TYP"/>
    <property type="match status" value="11"/>
</dbReference>
<dbReference type="Pfam" id="PF13855">
    <property type="entry name" value="LRR_8"/>
    <property type="match status" value="4"/>
</dbReference>
<dbReference type="PANTHER" id="PTHR24366">
    <property type="entry name" value="IG(IMMUNOGLOBULIN) AND LRR(LEUCINE RICH REPEAT) DOMAINS"/>
    <property type="match status" value="1"/>
</dbReference>
<keyword evidence="2" id="KW-0677">Repeat</keyword>
<name>A0ABP1S0R5_9HEXA</name>
<dbReference type="Pfam" id="PF00560">
    <property type="entry name" value="LRR_1"/>
    <property type="match status" value="1"/>
</dbReference>
<dbReference type="PROSITE" id="PS51450">
    <property type="entry name" value="LRR"/>
    <property type="match status" value="5"/>
</dbReference>
<dbReference type="EMBL" id="CAXLJM020000136">
    <property type="protein sequence ID" value="CAL8140375.1"/>
    <property type="molecule type" value="Genomic_DNA"/>
</dbReference>